<evidence type="ECO:0000256" key="12">
    <source>
        <dbReference type="ARBA" id="ARBA00022801"/>
    </source>
</evidence>
<keyword evidence="8" id="KW-0433">Leucine-rich repeat</keyword>
<keyword evidence="17" id="KW-0804">Transcription</keyword>
<evidence type="ECO:0000256" key="4">
    <source>
        <dbReference type="ARBA" id="ARBA00004496"/>
    </source>
</evidence>
<keyword evidence="11" id="KW-0677">Repeat</keyword>
<reference evidence="24" key="1">
    <citation type="submission" date="2023-03" db="EMBL/GenBank/DDBJ databases">
        <authorList>
            <person name="Steffen K."/>
            <person name="Cardenas P."/>
        </authorList>
    </citation>
    <scope>NUCLEOTIDE SEQUENCE</scope>
</reference>
<evidence type="ECO:0000256" key="19">
    <source>
        <dbReference type="ARBA" id="ARBA00030493"/>
    </source>
</evidence>
<dbReference type="SUPFAM" id="SSF52058">
    <property type="entry name" value="L domain-like"/>
    <property type="match status" value="1"/>
</dbReference>
<evidence type="ECO:0000256" key="9">
    <source>
        <dbReference type="ARBA" id="ARBA00022722"/>
    </source>
</evidence>
<comment type="subcellular location">
    <subcellularLocation>
        <location evidence="4">Cytoplasm</location>
    </subcellularLocation>
    <subcellularLocation>
        <location evidence="3">Nucleus</location>
    </subcellularLocation>
</comment>
<comment type="cofactor">
    <cofactor evidence="2">
        <name>Mg(2+)</name>
        <dbReference type="ChEBI" id="CHEBI:18420"/>
    </cofactor>
</comment>
<keyword evidence="25" id="KW-1185">Reference proteome</keyword>
<evidence type="ECO:0000256" key="6">
    <source>
        <dbReference type="ARBA" id="ARBA00012161"/>
    </source>
</evidence>
<evidence type="ECO:0000256" key="13">
    <source>
        <dbReference type="ARBA" id="ARBA00022839"/>
    </source>
</evidence>
<evidence type="ECO:0000256" key="10">
    <source>
        <dbReference type="ARBA" id="ARBA00022723"/>
    </source>
</evidence>
<dbReference type="AlphaFoldDB" id="A0AA35S5R9"/>
<keyword evidence="9" id="KW-0540">Nuclease</keyword>
<name>A0AA35S5R9_GEOBA</name>
<dbReference type="PANTHER" id="PTHR12121:SF100">
    <property type="entry name" value="POLY(A)-SPECIFIC RIBONUCLEASE"/>
    <property type="match status" value="1"/>
</dbReference>
<dbReference type="Proteomes" id="UP001174909">
    <property type="component" value="Unassembled WGS sequence"/>
</dbReference>
<dbReference type="PANTHER" id="PTHR12121">
    <property type="entry name" value="CARBON CATABOLITE REPRESSOR PROTEIN 4"/>
    <property type="match status" value="1"/>
</dbReference>
<evidence type="ECO:0000256" key="11">
    <source>
        <dbReference type="ARBA" id="ARBA00022737"/>
    </source>
</evidence>
<dbReference type="GO" id="GO:0003723">
    <property type="term" value="F:RNA binding"/>
    <property type="evidence" value="ECO:0007669"/>
    <property type="project" value="UniProtKB-KW"/>
</dbReference>
<evidence type="ECO:0000256" key="18">
    <source>
        <dbReference type="ARBA" id="ARBA00023242"/>
    </source>
</evidence>
<sequence length="560" mass="63121">MTHYGDHGGPGGGVIPPGVGGVNSGGEAPPHTMYNGTAHSSGVRDEAGEEEKRIHWTELEIRGPIKNLSPELWKLTHLTALFLNDNNLQRIPADISRLSNLLHLDLSGNKLRSLPAEMGDMLQLRDLRLNNNSLRMLPYELGRLFQLQNLGVTGNPLQPEILSMASDMNGGTAKLLMYLLDNLTVCPRPPEREWIQIANPRSRQMTFSVMSYNVLCDKYATRQQYGYCPSWALAWEYRKSIIMKELLDLTPDIIALQEVETEQFYSFFKPELAAHGYDGIFNAKSRARTMDQHDRKYVDGCAIFFHKSKFMLLEDYLIEFNQLAMAHAEGSDAMLNRVMLKDNIGIAALLEVKDSSALHMPSQHVLVANAHIHWDPEFADVKLIQTLMFTNELNNIVMKAQTERGIGFKTPIPGMPGVPVIMCCDLNSLPDSSVVEYLRTGRIATSHRDLQGHGYDGFLQRFSASVRGGIRAPSGKPELVHQFNLRRTYSGQMEYTNYTYDFKGVIDYIFYSADFLTPLGLMGPISMDWARECKVIGCPNPHFPSDHFPLLCQFELLPQH</sequence>
<evidence type="ECO:0000256" key="20">
    <source>
        <dbReference type="ARBA" id="ARBA00031469"/>
    </source>
</evidence>
<dbReference type="InterPro" id="IPR003591">
    <property type="entry name" value="Leu-rich_rpt_typical-subtyp"/>
</dbReference>
<organism evidence="24 25">
    <name type="scientific">Geodia barretti</name>
    <name type="common">Barrett's horny sponge</name>
    <dbReference type="NCBI Taxonomy" id="519541"/>
    <lineage>
        <taxon>Eukaryota</taxon>
        <taxon>Metazoa</taxon>
        <taxon>Porifera</taxon>
        <taxon>Demospongiae</taxon>
        <taxon>Heteroscleromorpha</taxon>
        <taxon>Tetractinellida</taxon>
        <taxon>Astrophorina</taxon>
        <taxon>Geodiidae</taxon>
        <taxon>Geodia</taxon>
    </lineage>
</organism>
<dbReference type="GO" id="GO:0005634">
    <property type="term" value="C:nucleus"/>
    <property type="evidence" value="ECO:0007669"/>
    <property type="project" value="UniProtKB-SubCell"/>
</dbReference>
<keyword evidence="12" id="KW-0378">Hydrolase</keyword>
<evidence type="ECO:0000256" key="2">
    <source>
        <dbReference type="ARBA" id="ARBA00001946"/>
    </source>
</evidence>
<accession>A0AA35S5R9</accession>
<dbReference type="Gene3D" id="3.60.10.10">
    <property type="entry name" value="Endonuclease/exonuclease/phosphatase"/>
    <property type="match status" value="1"/>
</dbReference>
<evidence type="ECO:0000256" key="1">
    <source>
        <dbReference type="ARBA" id="ARBA00001663"/>
    </source>
</evidence>
<gene>
    <name evidence="24" type="ORF">GBAR_LOCUS13310</name>
</gene>
<dbReference type="EC" id="3.1.13.4" evidence="6"/>
<dbReference type="InterPro" id="IPR050410">
    <property type="entry name" value="CCR4/nocturin_mRNA_transcr"/>
</dbReference>
<evidence type="ECO:0000256" key="15">
    <source>
        <dbReference type="ARBA" id="ARBA00022884"/>
    </source>
</evidence>
<dbReference type="Gene3D" id="3.80.10.10">
    <property type="entry name" value="Ribonuclease Inhibitor"/>
    <property type="match status" value="1"/>
</dbReference>
<comment type="caution">
    <text evidence="24">The sequence shown here is derived from an EMBL/GenBank/DDBJ whole genome shotgun (WGS) entry which is preliminary data.</text>
</comment>
<keyword evidence="18" id="KW-0539">Nucleus</keyword>
<dbReference type="InterPro" id="IPR005135">
    <property type="entry name" value="Endo/exonuclease/phosphatase"/>
</dbReference>
<feature type="compositionally biased region" description="Gly residues" evidence="22">
    <location>
        <begin position="7"/>
        <end position="24"/>
    </location>
</feature>
<keyword evidence="16" id="KW-0805">Transcription regulation</keyword>
<dbReference type="Pfam" id="PF13855">
    <property type="entry name" value="LRR_8"/>
    <property type="match status" value="1"/>
</dbReference>
<dbReference type="GO" id="GO:0005737">
    <property type="term" value="C:cytoplasm"/>
    <property type="evidence" value="ECO:0007669"/>
    <property type="project" value="UniProtKB-SubCell"/>
</dbReference>
<dbReference type="InterPro" id="IPR001611">
    <property type="entry name" value="Leu-rich_rpt"/>
</dbReference>
<evidence type="ECO:0000256" key="7">
    <source>
        <dbReference type="ARBA" id="ARBA00022490"/>
    </source>
</evidence>
<protein>
    <recommendedName>
        <fullName evidence="6">poly(A)-specific ribonuclease</fullName>
        <ecNumber evidence="6">3.1.13.4</ecNumber>
    </recommendedName>
    <alternativeName>
        <fullName evidence="19">Carbon catabolite repressor protein 4</fullName>
    </alternativeName>
    <alternativeName>
        <fullName evidence="20">Cytoplasmic deadenylase</fullName>
    </alternativeName>
    <alternativeName>
        <fullName evidence="21">Glucose-repressible alcohol dehydrogenase transcriptional effector</fullName>
    </alternativeName>
</protein>
<feature type="compositionally biased region" description="Basic and acidic residues" evidence="22">
    <location>
        <begin position="42"/>
        <end position="51"/>
    </location>
</feature>
<feature type="domain" description="Endonuclease/exonuclease/phosphatase" evidence="23">
    <location>
        <begin position="210"/>
        <end position="547"/>
    </location>
</feature>
<keyword evidence="14" id="KW-0460">Magnesium</keyword>
<dbReference type="InterPro" id="IPR036691">
    <property type="entry name" value="Endo/exonu/phosph_ase_sf"/>
</dbReference>
<dbReference type="EMBL" id="CASHTH010001973">
    <property type="protein sequence ID" value="CAI8022682.1"/>
    <property type="molecule type" value="Genomic_DNA"/>
</dbReference>
<evidence type="ECO:0000256" key="5">
    <source>
        <dbReference type="ARBA" id="ARBA00010774"/>
    </source>
</evidence>
<keyword evidence="7" id="KW-0963">Cytoplasm</keyword>
<evidence type="ECO:0000259" key="23">
    <source>
        <dbReference type="Pfam" id="PF03372"/>
    </source>
</evidence>
<evidence type="ECO:0000256" key="22">
    <source>
        <dbReference type="SAM" id="MobiDB-lite"/>
    </source>
</evidence>
<evidence type="ECO:0000313" key="25">
    <source>
        <dbReference type="Proteomes" id="UP001174909"/>
    </source>
</evidence>
<dbReference type="SMART" id="SM00369">
    <property type="entry name" value="LRR_TYP"/>
    <property type="match status" value="3"/>
</dbReference>
<dbReference type="GO" id="GO:0046872">
    <property type="term" value="F:metal ion binding"/>
    <property type="evidence" value="ECO:0007669"/>
    <property type="project" value="UniProtKB-KW"/>
</dbReference>
<dbReference type="InterPro" id="IPR032675">
    <property type="entry name" value="LRR_dom_sf"/>
</dbReference>
<dbReference type="PROSITE" id="PS51450">
    <property type="entry name" value="LRR"/>
    <property type="match status" value="1"/>
</dbReference>
<feature type="region of interest" description="Disordered" evidence="22">
    <location>
        <begin position="1"/>
        <end position="51"/>
    </location>
</feature>
<comment type="similarity">
    <text evidence="5">Belongs to the CCR4/nocturin family.</text>
</comment>
<evidence type="ECO:0000256" key="3">
    <source>
        <dbReference type="ARBA" id="ARBA00004123"/>
    </source>
</evidence>
<dbReference type="FunFam" id="3.60.10.10:FF:000002">
    <property type="entry name" value="CCR4-NOT transcription complex subunit 6 like"/>
    <property type="match status" value="1"/>
</dbReference>
<dbReference type="SUPFAM" id="SSF56219">
    <property type="entry name" value="DNase I-like"/>
    <property type="match status" value="1"/>
</dbReference>
<evidence type="ECO:0000256" key="17">
    <source>
        <dbReference type="ARBA" id="ARBA00023163"/>
    </source>
</evidence>
<keyword evidence="13" id="KW-0269">Exonuclease</keyword>
<dbReference type="Pfam" id="PF03372">
    <property type="entry name" value="Exo_endo_phos"/>
    <property type="match status" value="1"/>
</dbReference>
<evidence type="ECO:0000256" key="14">
    <source>
        <dbReference type="ARBA" id="ARBA00022842"/>
    </source>
</evidence>
<comment type="catalytic activity">
    <reaction evidence="1">
        <text>Exonucleolytic cleavage of poly(A) to 5'-AMP.</text>
        <dbReference type="EC" id="3.1.13.4"/>
    </reaction>
</comment>
<evidence type="ECO:0000256" key="21">
    <source>
        <dbReference type="ARBA" id="ARBA00033317"/>
    </source>
</evidence>
<evidence type="ECO:0000313" key="24">
    <source>
        <dbReference type="EMBL" id="CAI8022682.1"/>
    </source>
</evidence>
<keyword evidence="10" id="KW-0479">Metal-binding</keyword>
<dbReference type="CDD" id="cd09097">
    <property type="entry name" value="Deadenylase_CCR4"/>
    <property type="match status" value="1"/>
</dbReference>
<dbReference type="GO" id="GO:0004535">
    <property type="term" value="F:poly(A)-specific ribonuclease activity"/>
    <property type="evidence" value="ECO:0007669"/>
    <property type="project" value="UniProtKB-EC"/>
</dbReference>
<keyword evidence="15" id="KW-0694">RNA-binding</keyword>
<evidence type="ECO:0000256" key="16">
    <source>
        <dbReference type="ARBA" id="ARBA00023015"/>
    </source>
</evidence>
<evidence type="ECO:0000256" key="8">
    <source>
        <dbReference type="ARBA" id="ARBA00022614"/>
    </source>
</evidence>
<proteinExistence type="inferred from homology"/>